<evidence type="ECO:0000313" key="1">
    <source>
        <dbReference type="EMBL" id="KAA6372692.1"/>
    </source>
</evidence>
<reference evidence="1 2" key="1">
    <citation type="submission" date="2019-03" db="EMBL/GenBank/DDBJ databases">
        <title>Single cell metagenomics reveals metabolic interactions within the superorganism composed of flagellate Streblomastix strix and complex community of Bacteroidetes bacteria on its surface.</title>
        <authorList>
            <person name="Treitli S.C."/>
            <person name="Kolisko M."/>
            <person name="Husnik F."/>
            <person name="Keeling P."/>
            <person name="Hampl V."/>
        </authorList>
    </citation>
    <scope>NUCLEOTIDE SEQUENCE [LARGE SCALE GENOMIC DNA]</scope>
    <source>
        <strain evidence="1">ST1C</strain>
    </source>
</reference>
<gene>
    <name evidence="1" type="ORF">EZS28_031781</name>
</gene>
<organism evidence="1 2">
    <name type="scientific">Streblomastix strix</name>
    <dbReference type="NCBI Taxonomy" id="222440"/>
    <lineage>
        <taxon>Eukaryota</taxon>
        <taxon>Metamonada</taxon>
        <taxon>Preaxostyla</taxon>
        <taxon>Oxymonadida</taxon>
        <taxon>Streblomastigidae</taxon>
        <taxon>Streblomastix</taxon>
    </lineage>
</organism>
<proteinExistence type="predicted"/>
<dbReference type="Proteomes" id="UP000324800">
    <property type="component" value="Unassembled WGS sequence"/>
</dbReference>
<protein>
    <submittedName>
        <fullName evidence="1">Uncharacterized protein</fullName>
    </submittedName>
</protein>
<name>A0A5J4URL1_9EUKA</name>
<sequence>MSRTDLCNESNQADLIFFMMQSKKLTFEQITPIDQRRLLCWKVHILRSDHQREQYLIQIENLQFHEAVFHIDYKENFGLANERDQESQSFFQKTPVTCLTAVVSKGTEQGDIIKRVITILSSILTHNDVVHWRSDGGPYFRNKQVLQSLLNEDALLPGVDFEINFLEKFNFDKFDLIADYLDIDRFKQFLRFIERVGKFVARPLTGIDQIGEQEYELKSLERNVRGIPKRSTVPIFSS</sequence>
<dbReference type="EMBL" id="SNRW01013373">
    <property type="protein sequence ID" value="KAA6372692.1"/>
    <property type="molecule type" value="Genomic_DNA"/>
</dbReference>
<comment type="caution">
    <text evidence="1">The sequence shown here is derived from an EMBL/GenBank/DDBJ whole genome shotgun (WGS) entry which is preliminary data.</text>
</comment>
<evidence type="ECO:0000313" key="2">
    <source>
        <dbReference type="Proteomes" id="UP000324800"/>
    </source>
</evidence>
<dbReference type="AlphaFoldDB" id="A0A5J4URL1"/>
<accession>A0A5J4URL1</accession>